<evidence type="ECO:0000313" key="2">
    <source>
        <dbReference type="Proteomes" id="UP001150581"/>
    </source>
</evidence>
<gene>
    <name evidence="1" type="primary">ERT1_2</name>
    <name evidence="1" type="ORF">LPJ66_006285</name>
</gene>
<proteinExistence type="predicted"/>
<accession>A0ACC1IEJ0</accession>
<dbReference type="EMBL" id="JANBPG010000976">
    <property type="protein sequence ID" value="KAJ1892542.1"/>
    <property type="molecule type" value="Genomic_DNA"/>
</dbReference>
<reference evidence="1" key="1">
    <citation type="submission" date="2022-07" db="EMBL/GenBank/DDBJ databases">
        <title>Phylogenomic reconstructions and comparative analyses of Kickxellomycotina fungi.</title>
        <authorList>
            <person name="Reynolds N.K."/>
            <person name="Stajich J.E."/>
            <person name="Barry K."/>
            <person name="Grigoriev I.V."/>
            <person name="Crous P."/>
            <person name="Smith M.E."/>
        </authorList>
    </citation>
    <scope>NUCLEOTIDE SEQUENCE</scope>
    <source>
        <strain evidence="1">Benny 63K</strain>
    </source>
</reference>
<feature type="non-terminal residue" evidence="1">
    <location>
        <position position="1"/>
    </location>
</feature>
<keyword evidence="2" id="KW-1185">Reference proteome</keyword>
<dbReference type="Proteomes" id="UP001150581">
    <property type="component" value="Unassembled WGS sequence"/>
</dbReference>
<evidence type="ECO:0000313" key="1">
    <source>
        <dbReference type="EMBL" id="KAJ1892542.1"/>
    </source>
</evidence>
<name>A0ACC1IEJ0_9FUNG</name>
<comment type="caution">
    <text evidence="1">The sequence shown here is derived from an EMBL/GenBank/DDBJ whole genome shotgun (WGS) entry which is preliminary data.</text>
</comment>
<sequence>QQQQQNYQNQRMQTMSHMAPFSQSIQSQGLTLAAPALTSGPGATIQGNSVANQAAASSSNSKNISNNNSSKNNSSKNNSNGITIDTPISNADNITGGGLPSAVSLGGPANGLRMTPTSASFESEAINLEYAFLSSMLSYPMLANPSGLSTSAENTGFDAGSTISIPNSLWAAPPPPPQQTQQTQLPPLIPSQSHLGQPQNHHNHHQLGSVAHMMHRQESWQSHQPLMHHDNNNNMHAGPANIYPHQHVVSTLAKPSPPPHAQIVADDTHYPLSRPPTTGPAVYGLNPVYPQSPAEVYSSVTEPYKYYNGFHYFFRHICGRMDKKNIIRVSRAIAHFRPSLVALLRNLTHDDLIFMEKSFQRALMEYEKLIGFIGTPTVVWRRSGEIALVGKEFSILTQWDRQQLVSGNKFIFELMDTTSAVVYWEQFAVHAFENSEHAVMSECRLVRPDGVAVPYQWVAVDSESSGVISLTSSDYEDDDERPESTIPVPTRNNIESEQETADKGKDKDKHMEPSFTQTTGCSSEATPLLGSSQRNINREIQWPAQLPLQHSGTTPHRLSSGISTRRVNEKADKESEQAVHLLRESVASLLSSAAGGSSGSSLAASANSSANNSRRVRASLRQTHRQPRSPSSLSKISEPCYPPSAPRRRFAADFDHFSDIALSSNTSPPFLPPRGGNARSHTVTTQFPTYEEYKQQQMQMQHVPLTNDPREGSVNVDSAVIRRRAGTMDTINSSAAGNTNTPGNTQRSVAHPLLDDHIERSLVTVTTAAAAATLSISVVASRSRSPFASIRTVTPTIIMADRNSALHMIESRKDVSRAQAESVLEHTILCPMKLLRESSGYYDGLLANPDDSATDASTTAATGCRQDDESSFSAAKGGDGGGIGAHISSGWAKYTGYAIVGFGVGTLVGMMYLDMANTAAVATPKATRSFPITSY</sequence>
<organism evidence="1 2">
    <name type="scientific">Kickxella alabastrina</name>
    <dbReference type="NCBI Taxonomy" id="61397"/>
    <lineage>
        <taxon>Eukaryota</taxon>
        <taxon>Fungi</taxon>
        <taxon>Fungi incertae sedis</taxon>
        <taxon>Zoopagomycota</taxon>
        <taxon>Kickxellomycotina</taxon>
        <taxon>Kickxellomycetes</taxon>
        <taxon>Kickxellales</taxon>
        <taxon>Kickxellaceae</taxon>
        <taxon>Kickxella</taxon>
    </lineage>
</organism>
<protein>
    <submittedName>
        <fullName evidence="1">Transcriptional regulator of nonfermentable carbon utilization</fullName>
    </submittedName>
</protein>